<sequence length="190" mass="21777">MTAPREIWKSKYLILFRRGEGNTIAEAPIAWTLYGPGWLMPKCCAAYSQDRTDVMEERTIPKRVVLRFQVTYELEESAINKSFFSQISYELGNDYYSHLMAANNSSKMHIVLDLHCNTNPTIDKAKIPYEVYKVSKKDGKFEFEQLHGKACNLARERCKRVGWGTHRTQSDELDGVLASHVGHLPPTFVS</sequence>
<dbReference type="OrthoDB" id="3709982at2759"/>
<dbReference type="EMBL" id="KB445584">
    <property type="protein sequence ID" value="EMD86633.1"/>
    <property type="molecule type" value="Genomic_DNA"/>
</dbReference>
<proteinExistence type="predicted"/>
<dbReference type="eggNOG" id="ENOG502ST8X">
    <property type="taxonomic scope" value="Eukaryota"/>
</dbReference>
<keyword evidence="2" id="KW-1185">Reference proteome</keyword>
<dbReference type="HOGENOM" id="CLU_122933_0_0_1"/>
<dbReference type="STRING" id="701091.M2UF59"/>
<evidence type="ECO:0000313" key="1">
    <source>
        <dbReference type="EMBL" id="EMD86633.1"/>
    </source>
</evidence>
<dbReference type="Proteomes" id="UP000016936">
    <property type="component" value="Unassembled WGS sequence"/>
</dbReference>
<dbReference type="AlphaFoldDB" id="M2UF59"/>
<name>M2UF59_COCH5</name>
<reference evidence="1 2" key="1">
    <citation type="journal article" date="2012" name="PLoS Pathog.">
        <title>Diverse lifestyles and strategies of plant pathogenesis encoded in the genomes of eighteen Dothideomycetes fungi.</title>
        <authorList>
            <person name="Ohm R.A."/>
            <person name="Feau N."/>
            <person name="Henrissat B."/>
            <person name="Schoch C.L."/>
            <person name="Horwitz B.A."/>
            <person name="Barry K.W."/>
            <person name="Condon B.J."/>
            <person name="Copeland A.C."/>
            <person name="Dhillon B."/>
            <person name="Glaser F."/>
            <person name="Hesse C.N."/>
            <person name="Kosti I."/>
            <person name="LaButti K."/>
            <person name="Lindquist E.A."/>
            <person name="Lucas S."/>
            <person name="Salamov A.A."/>
            <person name="Bradshaw R.E."/>
            <person name="Ciuffetti L."/>
            <person name="Hamelin R.C."/>
            <person name="Kema G.H.J."/>
            <person name="Lawrence C."/>
            <person name="Scott J.A."/>
            <person name="Spatafora J.W."/>
            <person name="Turgeon B.G."/>
            <person name="de Wit P.J.G.M."/>
            <person name="Zhong S."/>
            <person name="Goodwin S.B."/>
            <person name="Grigoriev I.V."/>
        </authorList>
    </citation>
    <scope>NUCLEOTIDE SEQUENCE [LARGE SCALE GENOMIC DNA]</scope>
    <source>
        <strain evidence="2">C5 / ATCC 48332 / race O</strain>
    </source>
</reference>
<reference evidence="2" key="2">
    <citation type="journal article" date="2013" name="PLoS Genet.">
        <title>Comparative genome structure, secondary metabolite, and effector coding capacity across Cochliobolus pathogens.</title>
        <authorList>
            <person name="Condon B.J."/>
            <person name="Leng Y."/>
            <person name="Wu D."/>
            <person name="Bushley K.E."/>
            <person name="Ohm R.A."/>
            <person name="Otillar R."/>
            <person name="Martin J."/>
            <person name="Schackwitz W."/>
            <person name="Grimwood J."/>
            <person name="MohdZainudin N."/>
            <person name="Xue C."/>
            <person name="Wang R."/>
            <person name="Manning V.A."/>
            <person name="Dhillon B."/>
            <person name="Tu Z.J."/>
            <person name="Steffenson B.J."/>
            <person name="Salamov A."/>
            <person name="Sun H."/>
            <person name="Lowry S."/>
            <person name="LaButti K."/>
            <person name="Han J."/>
            <person name="Copeland A."/>
            <person name="Lindquist E."/>
            <person name="Barry K."/>
            <person name="Schmutz J."/>
            <person name="Baker S.E."/>
            <person name="Ciuffetti L.M."/>
            <person name="Grigoriev I.V."/>
            <person name="Zhong S."/>
            <person name="Turgeon B.G."/>
        </authorList>
    </citation>
    <scope>NUCLEOTIDE SEQUENCE [LARGE SCALE GENOMIC DNA]</scope>
    <source>
        <strain evidence="2">C5 / ATCC 48332 / race O</strain>
    </source>
</reference>
<evidence type="ECO:0000313" key="2">
    <source>
        <dbReference type="Proteomes" id="UP000016936"/>
    </source>
</evidence>
<gene>
    <name evidence="1" type="ORF">COCHEDRAFT_1034424</name>
</gene>
<accession>M2UF59</accession>
<organism evidence="1 2">
    <name type="scientific">Cochliobolus heterostrophus (strain C5 / ATCC 48332 / race O)</name>
    <name type="common">Southern corn leaf blight fungus</name>
    <name type="synonym">Bipolaris maydis</name>
    <dbReference type="NCBI Taxonomy" id="701091"/>
    <lineage>
        <taxon>Eukaryota</taxon>
        <taxon>Fungi</taxon>
        <taxon>Dikarya</taxon>
        <taxon>Ascomycota</taxon>
        <taxon>Pezizomycotina</taxon>
        <taxon>Dothideomycetes</taxon>
        <taxon>Pleosporomycetidae</taxon>
        <taxon>Pleosporales</taxon>
        <taxon>Pleosporineae</taxon>
        <taxon>Pleosporaceae</taxon>
        <taxon>Bipolaris</taxon>
    </lineage>
</organism>
<protein>
    <submittedName>
        <fullName evidence="1">Uncharacterized protein</fullName>
    </submittedName>
</protein>